<dbReference type="Pfam" id="PF01960">
    <property type="entry name" value="ArgJ"/>
    <property type="match status" value="1"/>
</dbReference>
<dbReference type="InterPro" id="IPR016117">
    <property type="entry name" value="ArgJ-like_dom_sf"/>
</dbReference>
<reference evidence="1" key="1">
    <citation type="submission" date="2018-05" db="EMBL/GenBank/DDBJ databases">
        <authorList>
            <person name="Lanie J.A."/>
            <person name="Ng W.-L."/>
            <person name="Kazmierczak K.M."/>
            <person name="Andrzejewski T.M."/>
            <person name="Davidsen T.M."/>
            <person name="Wayne K.J."/>
            <person name="Tettelin H."/>
            <person name="Glass J.I."/>
            <person name="Rusch D."/>
            <person name="Podicherti R."/>
            <person name="Tsui H.-C.T."/>
            <person name="Winkler M.E."/>
        </authorList>
    </citation>
    <scope>NUCLEOTIDE SEQUENCE</scope>
</reference>
<organism evidence="1">
    <name type="scientific">marine metagenome</name>
    <dbReference type="NCBI Taxonomy" id="408172"/>
    <lineage>
        <taxon>unclassified sequences</taxon>
        <taxon>metagenomes</taxon>
        <taxon>ecological metagenomes</taxon>
    </lineage>
</organism>
<dbReference type="InterPro" id="IPR002813">
    <property type="entry name" value="Arg_biosynth_ArgJ"/>
</dbReference>
<dbReference type="GO" id="GO:0004358">
    <property type="term" value="F:L-glutamate N-acetyltransferase activity, acting on acetyl-L-ornithine as donor"/>
    <property type="evidence" value="ECO:0007669"/>
    <property type="project" value="InterPro"/>
</dbReference>
<dbReference type="SUPFAM" id="SSF56266">
    <property type="entry name" value="DmpA/ArgJ-like"/>
    <property type="match status" value="1"/>
</dbReference>
<dbReference type="Gene3D" id="3.60.70.12">
    <property type="entry name" value="L-amino peptidase D-ALA esterase/amidase"/>
    <property type="match status" value="1"/>
</dbReference>
<sequence length="90" mass="9971">MKLNSHSPFRPKLIKDYKPNNLKIFTFNAGFKKSNTDLLILTFDKAVPVIAAYSKTSTPSAPIIWDKKNNDGYCKSLIVNSGNANAHTGK</sequence>
<evidence type="ECO:0008006" key="2">
    <source>
        <dbReference type="Google" id="ProtNLM"/>
    </source>
</evidence>
<name>A0A383D369_9ZZZZ</name>
<evidence type="ECO:0000313" key="1">
    <source>
        <dbReference type="EMBL" id="SVE38932.1"/>
    </source>
</evidence>
<dbReference type="EMBL" id="UINC01213933">
    <property type="protein sequence ID" value="SVE38932.1"/>
    <property type="molecule type" value="Genomic_DNA"/>
</dbReference>
<accession>A0A383D369</accession>
<feature type="non-terminal residue" evidence="1">
    <location>
        <position position="90"/>
    </location>
</feature>
<gene>
    <name evidence="1" type="ORF">METZ01_LOCUS491786</name>
</gene>
<dbReference type="GO" id="GO:0006526">
    <property type="term" value="P:L-arginine biosynthetic process"/>
    <property type="evidence" value="ECO:0007669"/>
    <property type="project" value="InterPro"/>
</dbReference>
<proteinExistence type="predicted"/>
<dbReference type="AlphaFoldDB" id="A0A383D369"/>
<protein>
    <recommendedName>
        <fullName evidence="2">Bifunctional ornithine acetyltransferase/N-acetylglutamate synthase</fullName>
    </recommendedName>
</protein>